<dbReference type="Proteomes" id="UP001501074">
    <property type="component" value="Unassembled WGS sequence"/>
</dbReference>
<feature type="domain" description="GGDEF" evidence="2">
    <location>
        <begin position="426"/>
        <end position="552"/>
    </location>
</feature>
<dbReference type="CDD" id="cd01949">
    <property type="entry name" value="GGDEF"/>
    <property type="match status" value="1"/>
</dbReference>
<dbReference type="Pfam" id="PF00990">
    <property type="entry name" value="GGDEF"/>
    <property type="match status" value="1"/>
</dbReference>
<dbReference type="PANTHER" id="PTHR45138:SF9">
    <property type="entry name" value="DIGUANYLATE CYCLASE DGCM-RELATED"/>
    <property type="match status" value="1"/>
</dbReference>
<dbReference type="RefSeq" id="WP_231486523.1">
    <property type="nucleotide sequence ID" value="NZ_BAAAZO010000013.1"/>
</dbReference>
<reference evidence="4" key="1">
    <citation type="journal article" date="2019" name="Int. J. Syst. Evol. Microbiol.">
        <title>The Global Catalogue of Microorganisms (GCM) 10K type strain sequencing project: providing services to taxonomists for standard genome sequencing and annotation.</title>
        <authorList>
            <consortium name="The Broad Institute Genomics Platform"/>
            <consortium name="The Broad Institute Genome Sequencing Center for Infectious Disease"/>
            <person name="Wu L."/>
            <person name="Ma J."/>
        </authorList>
    </citation>
    <scope>NUCLEOTIDE SEQUENCE [LARGE SCALE GENOMIC DNA]</scope>
    <source>
        <strain evidence="4">JCM 16902</strain>
    </source>
</reference>
<evidence type="ECO:0000256" key="1">
    <source>
        <dbReference type="SAM" id="MobiDB-lite"/>
    </source>
</evidence>
<evidence type="ECO:0000313" key="3">
    <source>
        <dbReference type="EMBL" id="GAA3639684.1"/>
    </source>
</evidence>
<evidence type="ECO:0000259" key="2">
    <source>
        <dbReference type="PROSITE" id="PS50887"/>
    </source>
</evidence>
<name>A0ABP7ASV9_9ACTN</name>
<dbReference type="NCBIfam" id="TIGR00254">
    <property type="entry name" value="GGDEF"/>
    <property type="match status" value="1"/>
</dbReference>
<dbReference type="InterPro" id="IPR043128">
    <property type="entry name" value="Rev_trsase/Diguanyl_cyclase"/>
</dbReference>
<dbReference type="InterPro" id="IPR050469">
    <property type="entry name" value="Diguanylate_Cyclase"/>
</dbReference>
<dbReference type="Gene3D" id="1.25.40.10">
    <property type="entry name" value="Tetratricopeptide repeat domain"/>
    <property type="match status" value="1"/>
</dbReference>
<organism evidence="3 4">
    <name type="scientific">Kineosporia mesophila</name>
    <dbReference type="NCBI Taxonomy" id="566012"/>
    <lineage>
        <taxon>Bacteria</taxon>
        <taxon>Bacillati</taxon>
        <taxon>Actinomycetota</taxon>
        <taxon>Actinomycetes</taxon>
        <taxon>Kineosporiales</taxon>
        <taxon>Kineosporiaceae</taxon>
        <taxon>Kineosporia</taxon>
    </lineage>
</organism>
<dbReference type="InterPro" id="IPR011990">
    <property type="entry name" value="TPR-like_helical_dom_sf"/>
</dbReference>
<dbReference type="SUPFAM" id="SSF55073">
    <property type="entry name" value="Nucleotide cyclase"/>
    <property type="match status" value="1"/>
</dbReference>
<dbReference type="InterPro" id="IPR029787">
    <property type="entry name" value="Nucleotide_cyclase"/>
</dbReference>
<dbReference type="InterPro" id="IPR000160">
    <property type="entry name" value="GGDEF_dom"/>
</dbReference>
<dbReference type="Gene3D" id="3.30.70.270">
    <property type="match status" value="1"/>
</dbReference>
<dbReference type="SMART" id="SM00267">
    <property type="entry name" value="GGDEF"/>
    <property type="match status" value="1"/>
</dbReference>
<proteinExistence type="predicted"/>
<protein>
    <recommendedName>
        <fullName evidence="2">GGDEF domain-containing protein</fullName>
    </recommendedName>
</protein>
<sequence length="552" mass="58543">MGTISSSDAHHAHPAPSMSGPGLVPLAGSGAGAHVRWTAEAVLEARQDWVVRAQDGFAEDVLAEVEEALRSVPEPHAHAAALYVQGLCLMTLGETSIAVTVARELIALCRRTGQVAGAVQARALLVELLRREGQLEQAVEQLAHGAAAASALDDLLDPQVQTALAALVLAHRMIGVREGAREIRLRLDTVEQFLPRHQQVSQLSNLAFEHAERGVRAAHRPPFAPGRDDLAEAVTTITRAADADGGRTYRVVELERQVLIALYEAMLGDPAPALTQLTAIPGVLERGPEAASAQVFWAIGVVRALARQGRAVEGAAIGARALAVVRGHVVDSERQVLAYEVALAEHPPLNDPGSGTIEYLTLAGRRADETSTLLDALFRARVDLLRGADERKVLARAARLDSLTNLVNRRGGADAISEAASLPVGEPVALLLIDLDGFKEVNDSHGHLAGDVVLREVSTALRTAARLEDVVARWGGDEFVVIAALEEGRAVALAERLQETIRHCPQSAGAHISASIGVAVRTAPIDEHEWLRRADEAMYAAKRAGGNSAVVG</sequence>
<gene>
    <name evidence="3" type="ORF">GCM10022223_68480</name>
</gene>
<dbReference type="SUPFAM" id="SSF48452">
    <property type="entry name" value="TPR-like"/>
    <property type="match status" value="1"/>
</dbReference>
<evidence type="ECO:0000313" key="4">
    <source>
        <dbReference type="Proteomes" id="UP001501074"/>
    </source>
</evidence>
<feature type="region of interest" description="Disordered" evidence="1">
    <location>
        <begin position="1"/>
        <end position="23"/>
    </location>
</feature>
<dbReference type="PANTHER" id="PTHR45138">
    <property type="entry name" value="REGULATORY COMPONENTS OF SENSORY TRANSDUCTION SYSTEM"/>
    <property type="match status" value="1"/>
</dbReference>
<comment type="caution">
    <text evidence="3">The sequence shown here is derived from an EMBL/GenBank/DDBJ whole genome shotgun (WGS) entry which is preliminary data.</text>
</comment>
<dbReference type="EMBL" id="BAAAZO010000013">
    <property type="protein sequence ID" value="GAA3639684.1"/>
    <property type="molecule type" value="Genomic_DNA"/>
</dbReference>
<keyword evidence="4" id="KW-1185">Reference proteome</keyword>
<accession>A0ABP7ASV9</accession>
<dbReference type="PROSITE" id="PS50887">
    <property type="entry name" value="GGDEF"/>
    <property type="match status" value="1"/>
</dbReference>